<keyword evidence="3" id="KW-1185">Reference proteome</keyword>
<organism evidence="2 3">
    <name type="scientific">Actinoplanes octamycinicus</name>
    <dbReference type="NCBI Taxonomy" id="135948"/>
    <lineage>
        <taxon>Bacteria</taxon>
        <taxon>Bacillati</taxon>
        <taxon>Actinomycetota</taxon>
        <taxon>Actinomycetes</taxon>
        <taxon>Micromonosporales</taxon>
        <taxon>Micromonosporaceae</taxon>
        <taxon>Actinoplanes</taxon>
    </lineage>
</organism>
<sequence>MRTTTRLAVAGGGLLAALAVTAGPAQAGPPDDRDDVKAACATFNRVGAETGLWDRHDCSSWRADNRHTVVTVRQNGSTVVRQTTTDRGVDLDFQGWPFTGLHVDLPRVVNINGPAGATTIPVDRPKG</sequence>
<comment type="caution">
    <text evidence="2">The sequence shown here is derived from an EMBL/GenBank/DDBJ whole genome shotgun (WGS) entry which is preliminary data.</text>
</comment>
<feature type="signal peptide" evidence="1">
    <location>
        <begin position="1"/>
        <end position="27"/>
    </location>
</feature>
<name>A0A7W7GXG9_9ACTN</name>
<gene>
    <name evidence="2" type="ORF">BJY16_003527</name>
</gene>
<dbReference type="EMBL" id="JACHNB010000001">
    <property type="protein sequence ID" value="MBB4740068.1"/>
    <property type="molecule type" value="Genomic_DNA"/>
</dbReference>
<accession>A0A7W7GXG9</accession>
<protein>
    <submittedName>
        <fullName evidence="2">Uncharacterized protein</fullName>
    </submittedName>
</protein>
<evidence type="ECO:0000313" key="2">
    <source>
        <dbReference type="EMBL" id="MBB4740068.1"/>
    </source>
</evidence>
<dbReference type="AlphaFoldDB" id="A0A7W7GXG9"/>
<evidence type="ECO:0000313" key="3">
    <source>
        <dbReference type="Proteomes" id="UP000546162"/>
    </source>
</evidence>
<evidence type="ECO:0000256" key="1">
    <source>
        <dbReference type="SAM" id="SignalP"/>
    </source>
</evidence>
<keyword evidence="1" id="KW-0732">Signal</keyword>
<reference evidence="2 3" key="1">
    <citation type="submission" date="2020-08" db="EMBL/GenBank/DDBJ databases">
        <title>Sequencing the genomes of 1000 actinobacteria strains.</title>
        <authorList>
            <person name="Klenk H.-P."/>
        </authorList>
    </citation>
    <scope>NUCLEOTIDE SEQUENCE [LARGE SCALE GENOMIC DNA]</scope>
    <source>
        <strain evidence="2 3">DSM 45809</strain>
    </source>
</reference>
<proteinExistence type="predicted"/>
<dbReference type="Proteomes" id="UP000546162">
    <property type="component" value="Unassembled WGS sequence"/>
</dbReference>
<feature type="chain" id="PRO_5030534364" evidence="1">
    <location>
        <begin position="28"/>
        <end position="127"/>
    </location>
</feature>
<dbReference type="RefSeq" id="WP_185040521.1">
    <property type="nucleotide sequence ID" value="NZ_BAABFG010000005.1"/>
</dbReference>